<feature type="transmembrane region" description="Helical" evidence="1">
    <location>
        <begin position="455"/>
        <end position="476"/>
    </location>
</feature>
<dbReference type="Proteomes" id="UP000292927">
    <property type="component" value="Unassembled WGS sequence"/>
</dbReference>
<keyword evidence="3" id="KW-1185">Reference proteome</keyword>
<evidence type="ECO:0000313" key="2">
    <source>
        <dbReference type="EMBL" id="RZT00426.1"/>
    </source>
</evidence>
<feature type="transmembrane region" description="Helical" evidence="1">
    <location>
        <begin position="294"/>
        <end position="312"/>
    </location>
</feature>
<reference evidence="2 3" key="1">
    <citation type="submission" date="2019-02" db="EMBL/GenBank/DDBJ databases">
        <title>Genomic Encyclopedia of Type Strains, Phase IV (KMG-IV): sequencing the most valuable type-strain genomes for metagenomic binning, comparative biology and taxonomic classification.</title>
        <authorList>
            <person name="Goeker M."/>
        </authorList>
    </citation>
    <scope>NUCLEOTIDE SEQUENCE [LARGE SCALE GENOMIC DNA]</scope>
    <source>
        <strain evidence="2 3">DSM 29486</strain>
    </source>
</reference>
<dbReference type="AlphaFoldDB" id="A0A4Q7PJ05"/>
<feature type="transmembrane region" description="Helical" evidence="1">
    <location>
        <begin position="83"/>
        <end position="103"/>
    </location>
</feature>
<accession>A0A4Q7PJ05</accession>
<organism evidence="2 3">
    <name type="scientific">Cuneatibacter caecimuris</name>
    <dbReference type="NCBI Taxonomy" id="1796618"/>
    <lineage>
        <taxon>Bacteria</taxon>
        <taxon>Bacillati</taxon>
        <taxon>Bacillota</taxon>
        <taxon>Clostridia</taxon>
        <taxon>Lachnospirales</taxon>
        <taxon>Lachnospiraceae</taxon>
        <taxon>Cuneatibacter</taxon>
    </lineage>
</organism>
<evidence type="ECO:0000256" key="1">
    <source>
        <dbReference type="SAM" id="Phobius"/>
    </source>
</evidence>
<dbReference type="EMBL" id="SGXF01000003">
    <property type="protein sequence ID" value="RZT00426.1"/>
    <property type="molecule type" value="Genomic_DNA"/>
</dbReference>
<comment type="caution">
    <text evidence="2">The sequence shown here is derived from an EMBL/GenBank/DDBJ whole genome shotgun (WGS) entry which is preliminary data.</text>
</comment>
<protein>
    <submittedName>
        <fullName evidence="2">Type II secretion system protein F (GspF)</fullName>
    </submittedName>
</protein>
<keyword evidence="1" id="KW-1133">Transmembrane helix</keyword>
<keyword evidence="1" id="KW-0472">Membrane</keyword>
<keyword evidence="1" id="KW-0812">Transmembrane</keyword>
<sequence length="478" mass="53480">MEFICLALIILPVVVTNLRKRKREGIEKQTLGLLYPLGDWLEKNVAAAGRISAGMREQQIAVERCGEKSGNGKGNPPFQKCVAGAWCMLFILLFLFAAARSFMGREENVTVLQRGDIGDGEQSYLLQVEGINDEKEVVEVQVRGREPSDGELETLLDKTAEQLKTSILNGHPSLDQVSGDLLLPDRVSGNIRADWYPQNPELMDFTGELLTDELPETGTVTVLTLMLRYKKTEKTYQFPVRLVPAEQTENQKMRKKLESLLKKAVEEDPAAKEIYLPEELEGGRLTYTHFQENPGGALVLLAAAGAGIGFWIPAGKIRRRYQERERQLRNGYAGMVSKLAVLTGAGLTMRSAWERLADDYQKKLKEGISKKNYVYEEVVLMVNQIRQGAGENRAYGEFGRRCGLYPYLRLSGLLEQNLSKGTRGMQGMLLQEVQNAFEERKNLARKLGEEAGSKMMLPLFMLLGVVLVIVTVPAFLAF</sequence>
<proteinExistence type="predicted"/>
<gene>
    <name evidence="2" type="ORF">EV209_1735</name>
</gene>
<evidence type="ECO:0000313" key="3">
    <source>
        <dbReference type="Proteomes" id="UP000292927"/>
    </source>
</evidence>
<name>A0A4Q7PJ05_9FIRM</name>